<protein>
    <submittedName>
        <fullName evidence="1">Uncharacterized protein</fullName>
    </submittedName>
</protein>
<keyword evidence="2" id="KW-1185">Reference proteome</keyword>
<dbReference type="EMBL" id="JAUNZN010000018">
    <property type="protein sequence ID" value="KAK4811372.1"/>
    <property type="molecule type" value="Genomic_DNA"/>
</dbReference>
<dbReference type="PANTHER" id="PTHR33332">
    <property type="entry name" value="REVERSE TRANSCRIPTASE DOMAIN-CONTAINING PROTEIN"/>
    <property type="match status" value="1"/>
</dbReference>
<reference evidence="1 2" key="1">
    <citation type="journal article" date="2023" name="J. Hered.">
        <title>Chromosome-level genome of the wood stork (Mycteria americana) provides insight into avian chromosome evolution.</title>
        <authorList>
            <person name="Flamio R. Jr."/>
            <person name="Ramstad K.M."/>
        </authorList>
    </citation>
    <scope>NUCLEOTIDE SEQUENCE [LARGE SCALE GENOMIC DNA]</scope>
    <source>
        <strain evidence="1">JAX WOST 10</strain>
    </source>
</reference>
<evidence type="ECO:0000313" key="1">
    <source>
        <dbReference type="EMBL" id="KAK4811372.1"/>
    </source>
</evidence>
<dbReference type="AlphaFoldDB" id="A0AAN7N9W7"/>
<name>A0AAN7N9W7_MYCAM</name>
<sequence>MRFNLAKCKALQLGWGHPQYQYRLGDEVIESSHAEKDLGILVDEKLDMKQQCVLAAQKANRILGCIKITVASRSREGVLLLYSTLVRQRLEYFVQLWSPHYTKDMDLLEHVQRRTTKMIRGLEHLSYEERLKQLGLFSLQKRSLQGELIVTFKYLKGAYKKDGERLFTRACSNRTRGNGFKTRYKEEFFYDEDGGTLKQVAQRGGRCPIPGNIQGHFGLSSEQPDLVKDITAHCWRYQRTMRTSNSFKFSLLLCGSNRWTFGISELALATVSYSVLEP</sequence>
<evidence type="ECO:0000313" key="2">
    <source>
        <dbReference type="Proteomes" id="UP001333110"/>
    </source>
</evidence>
<organism evidence="1 2">
    <name type="scientific">Mycteria americana</name>
    <name type="common">Wood stork</name>
    <dbReference type="NCBI Taxonomy" id="33587"/>
    <lineage>
        <taxon>Eukaryota</taxon>
        <taxon>Metazoa</taxon>
        <taxon>Chordata</taxon>
        <taxon>Craniata</taxon>
        <taxon>Vertebrata</taxon>
        <taxon>Euteleostomi</taxon>
        <taxon>Archelosauria</taxon>
        <taxon>Archosauria</taxon>
        <taxon>Dinosauria</taxon>
        <taxon>Saurischia</taxon>
        <taxon>Theropoda</taxon>
        <taxon>Coelurosauria</taxon>
        <taxon>Aves</taxon>
        <taxon>Neognathae</taxon>
        <taxon>Neoaves</taxon>
        <taxon>Aequornithes</taxon>
        <taxon>Ciconiiformes</taxon>
        <taxon>Ciconiidae</taxon>
        <taxon>Mycteria</taxon>
    </lineage>
</organism>
<gene>
    <name evidence="1" type="ORF">QYF61_027601</name>
</gene>
<dbReference type="Proteomes" id="UP001333110">
    <property type="component" value="Unassembled WGS sequence"/>
</dbReference>
<proteinExistence type="predicted"/>
<accession>A0AAN7N9W7</accession>
<comment type="caution">
    <text evidence="1">The sequence shown here is derived from an EMBL/GenBank/DDBJ whole genome shotgun (WGS) entry which is preliminary data.</text>
</comment>